<dbReference type="PANTHER" id="PTHR10491:SF4">
    <property type="entry name" value="METHIONINE ADENOSYLTRANSFERASE 2 SUBUNIT BETA"/>
    <property type="match status" value="1"/>
</dbReference>
<dbReference type="Pfam" id="PF04321">
    <property type="entry name" value="RmlD_sub_bind"/>
    <property type="match status" value="1"/>
</dbReference>
<evidence type="ECO:0000256" key="1">
    <source>
        <dbReference type="ARBA" id="ARBA00004781"/>
    </source>
</evidence>
<accession>A0A2U8WHB0</accession>
<sequence length="304" mass="31658">MAREIVTREILVLGGGGQVGTELQRQSWGEGVAIHAPTRDALDITDEAAIARAVAERPYAAVINTAAYTAVDKAESDVAAAWRLNALAPAYLAAETAKAGIPLVHVSTDYVFDGSGTGAYAPDAPVHPVSVYGASKAAGEMAVRTGNPRHAVVRTAWVVSPHRANFVKTMLRLAGERDKLTVVADQRGCPTSAGDLAAALVAVALRLAEDGNAPAGTYHCVNAGATTWYDFAVAIMAGAAARGARSVPVEPIPSTAFKTPVTRPANSELSTETLNRAFGLTPRPWSEALDDILDQLIGSPLKQA</sequence>
<dbReference type="Gene3D" id="3.90.25.10">
    <property type="entry name" value="UDP-galactose 4-epimerase, domain 1"/>
    <property type="match status" value="1"/>
</dbReference>
<comment type="cofactor">
    <cofactor evidence="6">
        <name>Mg(2+)</name>
        <dbReference type="ChEBI" id="CHEBI:18420"/>
    </cofactor>
    <text evidence="6">Binds 1 Mg(2+) ion per monomer.</text>
</comment>
<evidence type="ECO:0000259" key="7">
    <source>
        <dbReference type="Pfam" id="PF04321"/>
    </source>
</evidence>
<dbReference type="Gene3D" id="3.40.50.720">
    <property type="entry name" value="NAD(P)-binding Rossmann-like Domain"/>
    <property type="match status" value="1"/>
</dbReference>
<keyword evidence="6" id="KW-0560">Oxidoreductase</keyword>
<dbReference type="InterPro" id="IPR005913">
    <property type="entry name" value="dTDP_dehydrorham_reduct"/>
</dbReference>
<dbReference type="InterPro" id="IPR036291">
    <property type="entry name" value="NAD(P)-bd_dom_sf"/>
</dbReference>
<dbReference type="KEGG" id="mtea:DK419_04155"/>
<comment type="function">
    <text evidence="6">Catalyzes the reduction of dTDP-6-deoxy-L-lyxo-4-hexulose to yield dTDP-L-rhamnose.</text>
</comment>
<evidence type="ECO:0000256" key="6">
    <source>
        <dbReference type="RuleBase" id="RU364082"/>
    </source>
</evidence>
<comment type="catalytic activity">
    <reaction evidence="5 6">
        <text>dTDP-beta-L-rhamnose + NADP(+) = dTDP-4-dehydro-beta-L-rhamnose + NADPH + H(+)</text>
        <dbReference type="Rhea" id="RHEA:21796"/>
        <dbReference type="ChEBI" id="CHEBI:15378"/>
        <dbReference type="ChEBI" id="CHEBI:57510"/>
        <dbReference type="ChEBI" id="CHEBI:57783"/>
        <dbReference type="ChEBI" id="CHEBI:58349"/>
        <dbReference type="ChEBI" id="CHEBI:62830"/>
        <dbReference type="EC" id="1.1.1.133"/>
    </reaction>
</comment>
<keyword evidence="9" id="KW-1185">Reference proteome</keyword>
<dbReference type="PANTHER" id="PTHR10491">
    <property type="entry name" value="DTDP-4-DEHYDRORHAMNOSE REDUCTASE"/>
    <property type="match status" value="1"/>
</dbReference>
<dbReference type="Proteomes" id="UP000245444">
    <property type="component" value="Chromosome"/>
</dbReference>
<feature type="domain" description="RmlD-like substrate binding" evidence="7">
    <location>
        <begin position="9"/>
        <end position="296"/>
    </location>
</feature>
<evidence type="ECO:0000313" key="8">
    <source>
        <dbReference type="EMBL" id="AWN45615.1"/>
    </source>
</evidence>
<evidence type="ECO:0000256" key="3">
    <source>
        <dbReference type="ARBA" id="ARBA00012929"/>
    </source>
</evidence>
<dbReference type="InterPro" id="IPR029903">
    <property type="entry name" value="RmlD-like-bd"/>
</dbReference>
<dbReference type="UniPathway" id="UPA00124"/>
<dbReference type="EMBL" id="CP029553">
    <property type="protein sequence ID" value="AWN45615.1"/>
    <property type="molecule type" value="Genomic_DNA"/>
</dbReference>
<reference evidence="8 9" key="1">
    <citation type="submission" date="2018-05" db="EMBL/GenBank/DDBJ databases">
        <title>Complete Genome Sequence of Methylobacterium sp. 17Sr1-28.</title>
        <authorList>
            <person name="Srinivasan S."/>
        </authorList>
    </citation>
    <scope>NUCLEOTIDE SEQUENCE [LARGE SCALE GENOMIC DNA]</scope>
    <source>
        <strain evidence="8 9">17Sr1-28</strain>
    </source>
</reference>
<keyword evidence="6" id="KW-0521">NADP</keyword>
<proteinExistence type="inferred from homology"/>
<evidence type="ECO:0000256" key="2">
    <source>
        <dbReference type="ARBA" id="ARBA00010944"/>
    </source>
</evidence>
<dbReference type="CDD" id="cd05254">
    <property type="entry name" value="dTDP_HR_like_SDR_e"/>
    <property type="match status" value="1"/>
</dbReference>
<dbReference type="GO" id="GO:0019305">
    <property type="term" value="P:dTDP-rhamnose biosynthetic process"/>
    <property type="evidence" value="ECO:0007669"/>
    <property type="project" value="UniProtKB-UniPathway"/>
</dbReference>
<comment type="pathway">
    <text evidence="1 6">Carbohydrate biosynthesis; dTDP-L-rhamnose biosynthesis.</text>
</comment>
<dbReference type="AlphaFoldDB" id="A0A2U8WHB0"/>
<evidence type="ECO:0000256" key="5">
    <source>
        <dbReference type="ARBA" id="ARBA00048200"/>
    </source>
</evidence>
<organism evidence="8 9">
    <name type="scientific">Methylobacterium terrae</name>
    <dbReference type="NCBI Taxonomy" id="2202827"/>
    <lineage>
        <taxon>Bacteria</taxon>
        <taxon>Pseudomonadati</taxon>
        <taxon>Pseudomonadota</taxon>
        <taxon>Alphaproteobacteria</taxon>
        <taxon>Hyphomicrobiales</taxon>
        <taxon>Methylobacteriaceae</taxon>
        <taxon>Methylobacterium</taxon>
    </lineage>
</organism>
<protein>
    <recommendedName>
        <fullName evidence="4 6">dTDP-4-dehydrorhamnose reductase</fullName>
        <ecNumber evidence="3 6">1.1.1.133</ecNumber>
    </recommendedName>
</protein>
<dbReference type="RefSeq" id="WP_109957977.1">
    <property type="nucleotide sequence ID" value="NZ_CP029553.1"/>
</dbReference>
<dbReference type="NCBIfam" id="TIGR01214">
    <property type="entry name" value="rmlD"/>
    <property type="match status" value="1"/>
</dbReference>
<evidence type="ECO:0000313" key="9">
    <source>
        <dbReference type="Proteomes" id="UP000245444"/>
    </source>
</evidence>
<evidence type="ECO:0000256" key="4">
    <source>
        <dbReference type="ARBA" id="ARBA00017099"/>
    </source>
</evidence>
<dbReference type="SUPFAM" id="SSF51735">
    <property type="entry name" value="NAD(P)-binding Rossmann-fold domains"/>
    <property type="match status" value="1"/>
</dbReference>
<dbReference type="EC" id="1.1.1.133" evidence="3 6"/>
<gene>
    <name evidence="8" type="primary">rfbD</name>
    <name evidence="8" type="ORF">DK419_04155</name>
</gene>
<dbReference type="OrthoDB" id="9803892at2"/>
<name>A0A2U8WHB0_9HYPH</name>
<comment type="similarity">
    <text evidence="2 6">Belongs to the dTDP-4-dehydrorhamnose reductase family.</text>
</comment>
<dbReference type="GO" id="GO:0008831">
    <property type="term" value="F:dTDP-4-dehydrorhamnose reductase activity"/>
    <property type="evidence" value="ECO:0007669"/>
    <property type="project" value="UniProtKB-EC"/>
</dbReference>